<evidence type="ECO:0000256" key="2">
    <source>
        <dbReference type="ARBA" id="ARBA00016814"/>
    </source>
</evidence>
<keyword evidence="10" id="KW-1185">Reference proteome</keyword>
<keyword evidence="4 6" id="KW-0863">Zinc-finger</keyword>
<proteinExistence type="inferred from homology"/>
<evidence type="ECO:0000313" key="10">
    <source>
        <dbReference type="Proteomes" id="UP000678499"/>
    </source>
</evidence>
<dbReference type="EMBL" id="OA882694">
    <property type="protein sequence ID" value="CAD7276577.1"/>
    <property type="molecule type" value="Genomic_DNA"/>
</dbReference>
<feature type="compositionally biased region" description="Polar residues" evidence="7">
    <location>
        <begin position="237"/>
        <end position="246"/>
    </location>
</feature>
<evidence type="ECO:0000256" key="4">
    <source>
        <dbReference type="ARBA" id="ARBA00022771"/>
    </source>
</evidence>
<dbReference type="InterPro" id="IPR019787">
    <property type="entry name" value="Znf_PHD-finger"/>
</dbReference>
<feature type="compositionally biased region" description="Basic and acidic residues" evidence="7">
    <location>
        <begin position="209"/>
        <end position="227"/>
    </location>
</feature>
<keyword evidence="3" id="KW-0479">Metal-binding</keyword>
<dbReference type="OrthoDB" id="5846437at2759"/>
<evidence type="ECO:0000259" key="8">
    <source>
        <dbReference type="PROSITE" id="PS50016"/>
    </source>
</evidence>
<dbReference type="InterPro" id="IPR001965">
    <property type="entry name" value="Znf_PHD"/>
</dbReference>
<reference evidence="9" key="1">
    <citation type="submission" date="2020-11" db="EMBL/GenBank/DDBJ databases">
        <authorList>
            <person name="Tran Van P."/>
        </authorList>
    </citation>
    <scope>NUCLEOTIDE SEQUENCE</scope>
</reference>
<dbReference type="CDD" id="cd15501">
    <property type="entry name" value="PHD_Int12"/>
    <property type="match status" value="1"/>
</dbReference>
<dbReference type="SUPFAM" id="SSF57903">
    <property type="entry name" value="FYVE/PHD zinc finger"/>
    <property type="match status" value="1"/>
</dbReference>
<evidence type="ECO:0000256" key="6">
    <source>
        <dbReference type="PROSITE-ProRule" id="PRU00146"/>
    </source>
</evidence>
<dbReference type="PROSITE" id="PS01359">
    <property type="entry name" value="ZF_PHD_1"/>
    <property type="match status" value="1"/>
</dbReference>
<keyword evidence="5" id="KW-0862">Zinc</keyword>
<feature type="compositionally biased region" description="Polar residues" evidence="7">
    <location>
        <begin position="182"/>
        <end position="196"/>
    </location>
</feature>
<feature type="compositionally biased region" description="Polar residues" evidence="7">
    <location>
        <begin position="95"/>
        <end position="113"/>
    </location>
</feature>
<dbReference type="InterPro" id="IPR013083">
    <property type="entry name" value="Znf_RING/FYVE/PHD"/>
</dbReference>
<gene>
    <name evidence="9" type="ORF">NMOB1V02_LOCUS4333</name>
</gene>
<dbReference type="GO" id="GO:0008270">
    <property type="term" value="F:zinc ion binding"/>
    <property type="evidence" value="ECO:0007669"/>
    <property type="project" value="UniProtKB-KW"/>
</dbReference>
<dbReference type="Gene3D" id="3.30.40.10">
    <property type="entry name" value="Zinc/RING finger domain, C3HC4 (zinc finger)"/>
    <property type="match status" value="1"/>
</dbReference>
<dbReference type="EMBL" id="CAJPEX010000657">
    <property type="protein sequence ID" value="CAG0916729.1"/>
    <property type="molecule type" value="Genomic_DNA"/>
</dbReference>
<dbReference type="Proteomes" id="UP000678499">
    <property type="component" value="Unassembled WGS sequence"/>
</dbReference>
<protein>
    <recommendedName>
        <fullName evidence="2">Integrator complex subunit 12</fullName>
    </recommendedName>
</protein>
<feature type="compositionally biased region" description="Basic and acidic residues" evidence="7">
    <location>
        <begin position="264"/>
        <end position="282"/>
    </location>
</feature>
<dbReference type="InterPro" id="IPR039054">
    <property type="entry name" value="Int12_PHD"/>
</dbReference>
<organism evidence="9">
    <name type="scientific">Notodromas monacha</name>
    <dbReference type="NCBI Taxonomy" id="399045"/>
    <lineage>
        <taxon>Eukaryota</taxon>
        <taxon>Metazoa</taxon>
        <taxon>Ecdysozoa</taxon>
        <taxon>Arthropoda</taxon>
        <taxon>Crustacea</taxon>
        <taxon>Oligostraca</taxon>
        <taxon>Ostracoda</taxon>
        <taxon>Podocopa</taxon>
        <taxon>Podocopida</taxon>
        <taxon>Cypridocopina</taxon>
        <taxon>Cypridoidea</taxon>
        <taxon>Cyprididae</taxon>
        <taxon>Notodromas</taxon>
    </lineage>
</organism>
<evidence type="ECO:0000256" key="5">
    <source>
        <dbReference type="ARBA" id="ARBA00022833"/>
    </source>
</evidence>
<accession>A0A7R9GDA6</accession>
<comment type="similarity">
    <text evidence="1">Belongs to the Integrator subunit 12 family.</text>
</comment>
<evidence type="ECO:0000256" key="3">
    <source>
        <dbReference type="ARBA" id="ARBA00022723"/>
    </source>
</evidence>
<dbReference type="InterPro" id="IPR019786">
    <property type="entry name" value="Zinc_finger_PHD-type_CS"/>
</dbReference>
<dbReference type="SMART" id="SM00249">
    <property type="entry name" value="PHD"/>
    <property type="match status" value="1"/>
</dbReference>
<feature type="region of interest" description="Disordered" evidence="7">
    <location>
        <begin position="182"/>
        <end position="282"/>
    </location>
</feature>
<evidence type="ECO:0000256" key="1">
    <source>
        <dbReference type="ARBA" id="ARBA00006009"/>
    </source>
</evidence>
<feature type="region of interest" description="Disordered" evidence="7">
    <location>
        <begin position="70"/>
        <end position="118"/>
    </location>
</feature>
<feature type="domain" description="PHD-type" evidence="8">
    <location>
        <begin position="130"/>
        <end position="183"/>
    </location>
</feature>
<evidence type="ECO:0000313" key="9">
    <source>
        <dbReference type="EMBL" id="CAD7276577.1"/>
    </source>
</evidence>
<dbReference type="Pfam" id="PF00628">
    <property type="entry name" value="PHD"/>
    <property type="match status" value="1"/>
</dbReference>
<sequence>MNTVAPTHDFDPVILKGFRLLMSKREESAVELRQLFEDLVAQRLTSGKQAGKVDSLKSFSHVSKTMKSVEGNKRLLEKSSEESGSSSKRLKTSEDSSTSKVSNKVKLPQTSPGSGDGDFTMDYVLRTLVGVYCDVCKKAEPTQLLECNTCKKMYHQDCHQPNALAREAYDPRNVWYCNKCKSSNTSKVKPTSSAQGSAKPASRSVLSSSDREKSLSSKDKLSKEKKASSGSSKSSKTPFVNLTAGRSTSSGSSSSHPKTALIDAQKRMENMKKKAAEKRKIL</sequence>
<evidence type="ECO:0000256" key="7">
    <source>
        <dbReference type="SAM" id="MobiDB-lite"/>
    </source>
</evidence>
<feature type="compositionally biased region" description="Basic and acidic residues" evidence="7">
    <location>
        <begin position="70"/>
        <end position="81"/>
    </location>
</feature>
<dbReference type="InterPro" id="IPR011011">
    <property type="entry name" value="Znf_FYVE_PHD"/>
</dbReference>
<name>A0A7R9GDA6_9CRUS</name>
<dbReference type="AlphaFoldDB" id="A0A7R9GDA6"/>
<dbReference type="PROSITE" id="PS50016">
    <property type="entry name" value="ZF_PHD_2"/>
    <property type="match status" value="1"/>
</dbReference>